<reference evidence="5" key="1">
    <citation type="journal article" date="2020" name="Nature">
        <title>Giant virus diversity and host interactions through global metagenomics.</title>
        <authorList>
            <person name="Schulz F."/>
            <person name="Roux S."/>
            <person name="Paez-Espino D."/>
            <person name="Jungbluth S."/>
            <person name="Walsh D.A."/>
            <person name="Denef V.J."/>
            <person name="McMahon K.D."/>
            <person name="Konstantinidis K.T."/>
            <person name="Eloe-Fadrosh E.A."/>
            <person name="Kyrpides N.C."/>
            <person name="Woyke T."/>
        </authorList>
    </citation>
    <scope>NUCLEOTIDE SEQUENCE</scope>
    <source>
        <strain evidence="5">GVMAG-M-3300023179-97</strain>
    </source>
</reference>
<keyword evidence="1" id="KW-0547">Nucleotide-binding</keyword>
<accession>A0A6C0HFM6</accession>
<dbReference type="EMBL" id="MN739942">
    <property type="protein sequence ID" value="QHT78946.1"/>
    <property type="molecule type" value="Genomic_DNA"/>
</dbReference>
<dbReference type="InterPro" id="IPR051620">
    <property type="entry name" value="ORF904-like_C"/>
</dbReference>
<dbReference type="Pfam" id="PF23162">
    <property type="entry name" value="AEP_C962R"/>
    <property type="match status" value="1"/>
</dbReference>
<dbReference type="PANTHER" id="PTHR35372">
    <property type="entry name" value="ATP BINDING PROTEIN-RELATED"/>
    <property type="match status" value="1"/>
</dbReference>
<organism evidence="5">
    <name type="scientific">viral metagenome</name>
    <dbReference type="NCBI Taxonomy" id="1070528"/>
    <lineage>
        <taxon>unclassified sequences</taxon>
        <taxon>metagenomes</taxon>
        <taxon>organismal metagenomes</taxon>
    </lineage>
</organism>
<dbReference type="NCBIfam" id="TIGR01613">
    <property type="entry name" value="primase_Cterm"/>
    <property type="match status" value="1"/>
</dbReference>
<dbReference type="Pfam" id="PF08707">
    <property type="entry name" value="PriCT_2"/>
    <property type="match status" value="1"/>
</dbReference>
<evidence type="ECO:0000259" key="4">
    <source>
        <dbReference type="PROSITE" id="PS51206"/>
    </source>
</evidence>
<dbReference type="InterPro" id="IPR014818">
    <property type="entry name" value="Phage/plasmid_primase_P4_C"/>
</dbReference>
<dbReference type="GO" id="GO:0005524">
    <property type="term" value="F:ATP binding"/>
    <property type="evidence" value="ECO:0007669"/>
    <property type="project" value="UniProtKB-KW"/>
</dbReference>
<evidence type="ECO:0000256" key="2">
    <source>
        <dbReference type="ARBA" id="ARBA00022801"/>
    </source>
</evidence>
<keyword evidence="2" id="KW-0378">Hydrolase</keyword>
<dbReference type="Pfam" id="PF08706">
    <property type="entry name" value="D5_N"/>
    <property type="match status" value="1"/>
</dbReference>
<dbReference type="Gene3D" id="3.40.50.300">
    <property type="entry name" value="P-loop containing nucleotide triphosphate hydrolases"/>
    <property type="match status" value="1"/>
</dbReference>
<dbReference type="InterPro" id="IPR045455">
    <property type="entry name" value="NrS-1_pol-like_helicase"/>
</dbReference>
<dbReference type="InterPro" id="IPR014819">
    <property type="entry name" value="PriCT_2"/>
</dbReference>
<dbReference type="PROSITE" id="PS51206">
    <property type="entry name" value="SF3_HELICASE_1"/>
    <property type="match status" value="1"/>
</dbReference>
<feature type="domain" description="SF3 helicase" evidence="4">
    <location>
        <begin position="638"/>
        <end position="799"/>
    </location>
</feature>
<dbReference type="Pfam" id="PF19263">
    <property type="entry name" value="DUF5906"/>
    <property type="match status" value="1"/>
</dbReference>
<evidence type="ECO:0000256" key="1">
    <source>
        <dbReference type="ARBA" id="ARBA00022741"/>
    </source>
</evidence>
<name>A0A6C0HFM6_9ZZZZ</name>
<dbReference type="AlphaFoldDB" id="A0A6C0HFM6"/>
<dbReference type="InterPro" id="IPR014015">
    <property type="entry name" value="Helicase_SF3_DNA-vir"/>
</dbReference>
<dbReference type="InterPro" id="IPR027417">
    <property type="entry name" value="P-loop_NTPase"/>
</dbReference>
<evidence type="ECO:0000256" key="3">
    <source>
        <dbReference type="ARBA" id="ARBA00022840"/>
    </source>
</evidence>
<dbReference type="InterPro" id="IPR056443">
    <property type="entry name" value="AEP_C962R"/>
</dbReference>
<keyword evidence="3" id="KW-0067">ATP-binding</keyword>
<dbReference type="PANTHER" id="PTHR35372:SF2">
    <property type="entry name" value="SF3 HELICASE DOMAIN-CONTAINING PROTEIN"/>
    <property type="match status" value="1"/>
</dbReference>
<sequence length="946" mass="109670">MSIDPYFNSDLRKFLEEHRVTTKQGHNVSMTGMGAHKGSWYIPDEEYLKFLDLLNEYLFIDEFRPNNFVEQRKPDAIAPLLIDLDFKYNGEKNLQRTFTEKNINDFISEIIKVLVEYFHIKDYASLRFFVTLRPQPYIDTKNKNIDEKIKDGVHIECPDFSIGNEHYNFLRNKLIESKALETSFQDTQYTNKPEKVFDKAVANNLGWFFYGESKPDTPPYMLEYVLRYVPKTGKINKDLPSLYSSRKLMEILSIRYSLNKPISINDAYKEEFELAFQKAKNPIVASEIIQPSTKDLTGILPVLVDSFNSIVITEDEIALAKRLVLECLSGERAEDYNAWMRVGWCLYNISKELDMFDTWMKFSEKSSKSAGNNIEALRRDWTRGTMRRVNGSMEIRMGSLKMWSREDNYAKYCEIMDGDIISFITKTAITFRGGTHYHVASMIYKLFPDIYKCAVDGRSIDWYIFQNHVWNSMPNGLLIKTRITDEIAHKVDTARHSLKPPADNDPEYENKYKSYTENMMKLLKLQENLYNATFKESVMKEAVQLFYDQEFTKQINQNPYKLGCANGILNLREPVFNEEGKPICYKPTLSPGVAEDYVSLRVGQKGSLSPIDYVPYDPSDPRQIEINDFFKKLFPAPDLREYVLTLCAGCLEGANKEQCFYIMTGSGGNGKSKFVELMCSIMGQYSGSLSTTALTRKRPDSGAANPDIISVKGCRFIETKEPDEGEPLNSARMKQFSGEDLVEARALFKDQESFKITGKIFMSCNRLPPVHSMDGGTWRRIRVIPFDSRFVDPNEFPVDEESHVYPRDPMLDEKLVSWRVPFFSLLVHLYETKYCTDRIKVPAVVMQACDSYKGNFDSFGKFHKSRIRKIAGWDEPPNINDIWKAYRNWHTEENPTGKKLSQNELKIRLNEIYQTPVDGKTYKHIRLFFSDEEIEEYEKEKTGGTY</sequence>
<protein>
    <recommendedName>
        <fullName evidence="4">SF3 helicase domain-containing protein</fullName>
    </recommendedName>
</protein>
<dbReference type="InterPro" id="IPR006500">
    <property type="entry name" value="Helicase_put_C_phage/plasmid"/>
</dbReference>
<proteinExistence type="predicted"/>
<evidence type="ECO:0000313" key="5">
    <source>
        <dbReference type="EMBL" id="QHT78946.1"/>
    </source>
</evidence>
<dbReference type="GO" id="GO:0016817">
    <property type="term" value="F:hydrolase activity, acting on acid anhydrides"/>
    <property type="evidence" value="ECO:0007669"/>
    <property type="project" value="InterPro"/>
</dbReference>